<name>A0A0E9XSB0_ANGAN</name>
<reference evidence="1" key="2">
    <citation type="journal article" date="2015" name="Fish Shellfish Immunol.">
        <title>Early steps in the European eel (Anguilla anguilla)-Vibrio vulnificus interaction in the gills: Role of the RtxA13 toxin.</title>
        <authorList>
            <person name="Callol A."/>
            <person name="Pajuelo D."/>
            <person name="Ebbesson L."/>
            <person name="Teles M."/>
            <person name="MacKenzie S."/>
            <person name="Amaro C."/>
        </authorList>
    </citation>
    <scope>NUCLEOTIDE SEQUENCE</scope>
</reference>
<accession>A0A0E9XSB0</accession>
<evidence type="ECO:0000313" key="1">
    <source>
        <dbReference type="EMBL" id="JAI05292.1"/>
    </source>
</evidence>
<dbReference type="AlphaFoldDB" id="A0A0E9XSB0"/>
<protein>
    <submittedName>
        <fullName evidence="1">Uncharacterized protein</fullName>
    </submittedName>
</protein>
<sequence length="24" mass="3067">MFTNVELFIKRSVQNFRNSVYYFY</sequence>
<reference evidence="1" key="1">
    <citation type="submission" date="2014-11" db="EMBL/GenBank/DDBJ databases">
        <authorList>
            <person name="Amaro Gonzalez C."/>
        </authorList>
    </citation>
    <scope>NUCLEOTIDE SEQUENCE</scope>
</reference>
<organism evidence="1">
    <name type="scientific">Anguilla anguilla</name>
    <name type="common">European freshwater eel</name>
    <name type="synonym">Muraena anguilla</name>
    <dbReference type="NCBI Taxonomy" id="7936"/>
    <lineage>
        <taxon>Eukaryota</taxon>
        <taxon>Metazoa</taxon>
        <taxon>Chordata</taxon>
        <taxon>Craniata</taxon>
        <taxon>Vertebrata</taxon>
        <taxon>Euteleostomi</taxon>
        <taxon>Actinopterygii</taxon>
        <taxon>Neopterygii</taxon>
        <taxon>Teleostei</taxon>
        <taxon>Anguilliformes</taxon>
        <taxon>Anguillidae</taxon>
        <taxon>Anguilla</taxon>
    </lineage>
</organism>
<proteinExistence type="predicted"/>
<dbReference type="EMBL" id="GBXM01003286">
    <property type="protein sequence ID" value="JAI05292.1"/>
    <property type="molecule type" value="Transcribed_RNA"/>
</dbReference>